<name>A0A0C2RTF7_9BACL</name>
<dbReference type="PATRIC" id="fig|135826.4.peg.471"/>
<accession>A0A0C2RTF7</accession>
<dbReference type="STRING" id="135826.KP77_04710"/>
<organism evidence="2 3">
    <name type="scientific">Jeotgalibacillus alimentarius</name>
    <dbReference type="NCBI Taxonomy" id="135826"/>
    <lineage>
        <taxon>Bacteria</taxon>
        <taxon>Bacillati</taxon>
        <taxon>Bacillota</taxon>
        <taxon>Bacilli</taxon>
        <taxon>Bacillales</taxon>
        <taxon>Caryophanaceae</taxon>
        <taxon>Jeotgalibacillus</taxon>
    </lineage>
</organism>
<evidence type="ECO:0000259" key="1">
    <source>
        <dbReference type="Pfam" id="PF25297"/>
    </source>
</evidence>
<proteinExistence type="predicted"/>
<evidence type="ECO:0000313" key="2">
    <source>
        <dbReference type="EMBL" id="KIL53495.1"/>
    </source>
</evidence>
<dbReference type="Pfam" id="PF25297">
    <property type="entry name" value="DUF7878"/>
    <property type="match status" value="1"/>
</dbReference>
<evidence type="ECO:0000313" key="3">
    <source>
        <dbReference type="Proteomes" id="UP000031950"/>
    </source>
</evidence>
<dbReference type="Proteomes" id="UP000031950">
    <property type="component" value="Unassembled WGS sequence"/>
</dbReference>
<reference evidence="2 3" key="1">
    <citation type="submission" date="2015-01" db="EMBL/GenBank/DDBJ databases">
        <title>Genome sequence of Jeotgalibacillus alimentarius.</title>
        <authorList>
            <person name="Goh K.M."/>
            <person name="Chan K.-G."/>
            <person name="Yaakop A.S."/>
            <person name="Ee R."/>
            <person name="Gan H.M."/>
            <person name="Chan C.S."/>
        </authorList>
    </citation>
    <scope>NUCLEOTIDE SEQUENCE [LARGE SCALE GENOMIC DNA]</scope>
    <source>
        <strain evidence="2 3">YKJ-13</strain>
    </source>
</reference>
<dbReference type="EMBL" id="JXRQ01000008">
    <property type="protein sequence ID" value="KIL53495.1"/>
    <property type="molecule type" value="Genomic_DNA"/>
</dbReference>
<keyword evidence="3" id="KW-1185">Reference proteome</keyword>
<feature type="domain" description="DUF7878" evidence="1">
    <location>
        <begin position="17"/>
        <end position="139"/>
    </location>
</feature>
<sequence>MRSTVKAGEAMNKLHLKFELDQTCYIEPKLLKKRNGKLLVDIQGRLEILVNGHGFFSEPSLALLEFGIALRKWEQEKNFNYFTIEHDEREGPILAFIKREENQWSLFSIWQDYELAESLTDDVISGAVDSFLNRLDKALISNYGIKIDDFIT</sequence>
<dbReference type="InterPro" id="IPR057200">
    <property type="entry name" value="DUF7878"/>
</dbReference>
<gene>
    <name evidence="2" type="ORF">KP77_04710</name>
</gene>
<comment type="caution">
    <text evidence="2">The sequence shown here is derived from an EMBL/GenBank/DDBJ whole genome shotgun (WGS) entry which is preliminary data.</text>
</comment>
<protein>
    <recommendedName>
        <fullName evidence="1">DUF7878 domain-containing protein</fullName>
    </recommendedName>
</protein>
<dbReference type="AlphaFoldDB" id="A0A0C2RTF7"/>